<feature type="signal peptide" evidence="1">
    <location>
        <begin position="1"/>
        <end position="30"/>
    </location>
</feature>
<dbReference type="Proteomes" id="UP000177905">
    <property type="component" value="Unassembled WGS sequence"/>
</dbReference>
<feature type="chain" id="PRO_5009514339" description="SLH domain-containing protein" evidence="1">
    <location>
        <begin position="31"/>
        <end position="633"/>
    </location>
</feature>
<evidence type="ECO:0000256" key="1">
    <source>
        <dbReference type="SAM" id="SignalP"/>
    </source>
</evidence>
<feature type="domain" description="SLH" evidence="2">
    <location>
        <begin position="443"/>
        <end position="506"/>
    </location>
</feature>
<dbReference type="PROSITE" id="PS51272">
    <property type="entry name" value="SLH"/>
    <property type="match status" value="2"/>
</dbReference>
<evidence type="ECO:0000259" key="2">
    <source>
        <dbReference type="PROSITE" id="PS51272"/>
    </source>
</evidence>
<sequence length="633" mass="70437">MQGRREKINISKKIFIAILFLVSICSWAFAETKVANDPTRISVGARSLGMGKTFVGISDDISSVFINPAGLSNIDPWQFTSMAGKFINEINYVNLGYAYPFSKGTLAIAYVSSNLGFLSPSPTIDTVDGIRIIPSTTEGVSYNYDNNALLIACGVKLKDFLNFSILKNISLGTTIKLFSQSLAGPDISNGSARGKDLDVGLLFEPSSFLRLGFAGHNVLPFDMGGKMVWGSGVEESLPSTLTFGSSFNLLGEKGLTKLGSNDLLIGLDYDISSGSNTLPGLLHFGIQWSPVEILDLRMGLDQDLLGTSNGLETYNNFTAGVGFLLNGYRFDYAYHQYCSVSDNDTHYFSISYGLWKTKPEPEKQFDLLFPEDNIISYEDSTKITGVIHNKKVKQIVINEIDVPIKELSFEATFSLELGKNSFLVLALDEKGKIIEKEKIRILRFLTFKDIPNDYWAKSSIDQMATLDIVTGYPDETFRPENRVSRAEFATLLFKVKGLQGKEFADYPYFNDVPSDYWAIEPIKTIAKTGDMTGYPDGTFRPMQSITRIEGIAAIARFGKLYLDQPIYEVPFIDINGRNWAIKEINAAKAAGYLKFLDKKLEPKKALTRAEVVEILSHTKFISKKTEDLMNWEK</sequence>
<reference evidence="3 4" key="1">
    <citation type="journal article" date="2016" name="Nat. Commun.">
        <title>Thousands of microbial genomes shed light on interconnected biogeochemical processes in an aquifer system.</title>
        <authorList>
            <person name="Anantharaman K."/>
            <person name="Brown C.T."/>
            <person name="Hug L.A."/>
            <person name="Sharon I."/>
            <person name="Castelle C.J."/>
            <person name="Probst A.J."/>
            <person name="Thomas B.C."/>
            <person name="Singh A."/>
            <person name="Wilkins M.J."/>
            <person name="Karaoz U."/>
            <person name="Brodie E.L."/>
            <person name="Williams K.H."/>
            <person name="Hubbard S.S."/>
            <person name="Banfield J.F."/>
        </authorList>
    </citation>
    <scope>NUCLEOTIDE SEQUENCE [LARGE SCALE GENOMIC DNA]</scope>
</reference>
<dbReference type="EMBL" id="MEUA01000061">
    <property type="protein sequence ID" value="OGC13162.1"/>
    <property type="molecule type" value="Genomic_DNA"/>
</dbReference>
<evidence type="ECO:0000313" key="4">
    <source>
        <dbReference type="Proteomes" id="UP000177905"/>
    </source>
</evidence>
<name>A0A1F4RYB4_UNCSA</name>
<dbReference type="Gene3D" id="2.40.160.60">
    <property type="entry name" value="Outer membrane protein transport protein (OMPP1/FadL/TodX)"/>
    <property type="match status" value="1"/>
</dbReference>
<dbReference type="Pfam" id="PF00395">
    <property type="entry name" value="SLH"/>
    <property type="match status" value="3"/>
</dbReference>
<keyword evidence="1" id="KW-0732">Signal</keyword>
<dbReference type="SUPFAM" id="SSF56935">
    <property type="entry name" value="Porins"/>
    <property type="match status" value="1"/>
</dbReference>
<organism evidence="3 4">
    <name type="scientific">candidate division WOR-1 bacterium RIFOXYB2_FULL_36_35</name>
    <dbReference type="NCBI Taxonomy" id="1802578"/>
    <lineage>
        <taxon>Bacteria</taxon>
        <taxon>Bacillati</taxon>
        <taxon>Saganbacteria</taxon>
    </lineage>
</organism>
<comment type="caution">
    <text evidence="3">The sequence shown here is derived from an EMBL/GenBank/DDBJ whole genome shotgun (WGS) entry which is preliminary data.</text>
</comment>
<feature type="domain" description="SLH" evidence="2">
    <location>
        <begin position="507"/>
        <end position="568"/>
    </location>
</feature>
<proteinExistence type="predicted"/>
<dbReference type="InterPro" id="IPR051465">
    <property type="entry name" value="Cell_Envelope_Struct_Comp"/>
</dbReference>
<dbReference type="PANTHER" id="PTHR43308:SF5">
    <property type="entry name" value="S-LAYER PROTEIN _ PEPTIDOGLYCAN ENDO-BETA-N-ACETYLGLUCOSAMINIDASE"/>
    <property type="match status" value="1"/>
</dbReference>
<dbReference type="InterPro" id="IPR001119">
    <property type="entry name" value="SLH_dom"/>
</dbReference>
<protein>
    <recommendedName>
        <fullName evidence="2">SLH domain-containing protein</fullName>
    </recommendedName>
</protein>
<gene>
    <name evidence="3" type="ORF">A2290_07625</name>
</gene>
<dbReference type="AlphaFoldDB" id="A0A1F4RYB4"/>
<evidence type="ECO:0000313" key="3">
    <source>
        <dbReference type="EMBL" id="OGC13162.1"/>
    </source>
</evidence>
<accession>A0A1F4RYB4</accession>
<dbReference type="PANTHER" id="PTHR43308">
    <property type="entry name" value="OUTER MEMBRANE PROTEIN ALPHA-RELATED"/>
    <property type="match status" value="1"/>
</dbReference>